<dbReference type="InterPro" id="IPR025380">
    <property type="entry name" value="DUF4369"/>
</dbReference>
<keyword evidence="4" id="KW-0676">Redox-active center</keyword>
<dbReference type="EMBL" id="JAGETX010000001">
    <property type="protein sequence ID" value="MBO3269774.1"/>
    <property type="molecule type" value="Genomic_DNA"/>
</dbReference>
<feature type="chain" id="PRO_5047015477" evidence="5">
    <location>
        <begin position="22"/>
        <end position="353"/>
    </location>
</feature>
<dbReference type="PANTHER" id="PTHR42852">
    <property type="entry name" value="THIOL:DISULFIDE INTERCHANGE PROTEIN DSBE"/>
    <property type="match status" value="1"/>
</dbReference>
<sequence>MLTRTILLALLGLGLTAPVLAQTVQPCRITGNVKGLGNKSVVFLYDHNNHQLHDTVRAVNDRFTYTTRPSDDGVINMKLVPSRYTPIWNEPGRVTVAGDMKNVGQLVVTGTPENDWNTQYNQRSRWKLEQRMEAHPDSMRTLQSLDGKAARAFIQAHPQARTSANLLYEQARFVNDQPVETYEQLLRGLSPKVRASMQGQAAASRLTALRNQPQVGRPAPKFTIPDTAGVAVSLDTFKGKYVLLDFWGHWCGPCIQSMPHLKEIQARYASQMAVVGIGVESIDEKNLWLQAIRKHQLRWTQLSELKADKGMIEQYNIEGFPTYILLDKQGVVLVKSNHLAVVEEKLKALTAMP</sequence>
<comment type="subcellular location">
    <subcellularLocation>
        <location evidence="1">Cell envelope</location>
    </subcellularLocation>
</comment>
<dbReference type="Gene3D" id="3.40.30.10">
    <property type="entry name" value="Glutaredoxin"/>
    <property type="match status" value="1"/>
</dbReference>
<organism evidence="7 8">
    <name type="scientific">Hymenobacter defluvii</name>
    <dbReference type="NCBI Taxonomy" id="2054411"/>
    <lineage>
        <taxon>Bacteria</taxon>
        <taxon>Pseudomonadati</taxon>
        <taxon>Bacteroidota</taxon>
        <taxon>Cytophagia</taxon>
        <taxon>Cytophagales</taxon>
        <taxon>Hymenobacteraceae</taxon>
        <taxon>Hymenobacter</taxon>
    </lineage>
</organism>
<proteinExistence type="predicted"/>
<evidence type="ECO:0000259" key="6">
    <source>
        <dbReference type="PROSITE" id="PS51352"/>
    </source>
</evidence>
<keyword evidence="3" id="KW-1015">Disulfide bond</keyword>
<protein>
    <submittedName>
        <fullName evidence="7">AhpC/TSA family protein</fullName>
    </submittedName>
</protein>
<dbReference type="PANTHER" id="PTHR42852:SF6">
    <property type="entry name" value="THIOL:DISULFIDE INTERCHANGE PROTEIN DSBE"/>
    <property type="match status" value="1"/>
</dbReference>
<dbReference type="RefSeq" id="WP_208306417.1">
    <property type="nucleotide sequence ID" value="NZ_JAGETX010000001.1"/>
</dbReference>
<evidence type="ECO:0000256" key="4">
    <source>
        <dbReference type="ARBA" id="ARBA00023284"/>
    </source>
</evidence>
<comment type="caution">
    <text evidence="7">The sequence shown here is derived from an EMBL/GenBank/DDBJ whole genome shotgun (WGS) entry which is preliminary data.</text>
</comment>
<evidence type="ECO:0000256" key="2">
    <source>
        <dbReference type="ARBA" id="ARBA00022748"/>
    </source>
</evidence>
<dbReference type="InterPro" id="IPR013766">
    <property type="entry name" value="Thioredoxin_domain"/>
</dbReference>
<name>A0ABS3TAX3_9BACT</name>
<feature type="signal peptide" evidence="5">
    <location>
        <begin position="1"/>
        <end position="21"/>
    </location>
</feature>
<dbReference type="PROSITE" id="PS51352">
    <property type="entry name" value="THIOREDOXIN_2"/>
    <property type="match status" value="1"/>
</dbReference>
<dbReference type="Pfam" id="PF00578">
    <property type="entry name" value="AhpC-TSA"/>
    <property type="match status" value="1"/>
</dbReference>
<evidence type="ECO:0000256" key="3">
    <source>
        <dbReference type="ARBA" id="ARBA00023157"/>
    </source>
</evidence>
<keyword evidence="2" id="KW-0201">Cytochrome c-type biogenesis</keyword>
<gene>
    <name evidence="7" type="ORF">J4D97_03855</name>
</gene>
<keyword evidence="5" id="KW-0732">Signal</keyword>
<keyword evidence="8" id="KW-1185">Reference proteome</keyword>
<accession>A0ABS3TAX3</accession>
<reference evidence="7 8" key="1">
    <citation type="submission" date="2021-03" db="EMBL/GenBank/DDBJ databases">
        <authorList>
            <person name="Kim M.K."/>
        </authorList>
    </citation>
    <scope>NUCLEOTIDE SEQUENCE [LARGE SCALE GENOMIC DNA]</scope>
    <source>
        <strain evidence="7 8">BT507</strain>
    </source>
</reference>
<dbReference type="CDD" id="cd02966">
    <property type="entry name" value="TlpA_like_family"/>
    <property type="match status" value="1"/>
</dbReference>
<dbReference type="InterPro" id="IPR050553">
    <property type="entry name" value="Thioredoxin_ResA/DsbE_sf"/>
</dbReference>
<dbReference type="InterPro" id="IPR000866">
    <property type="entry name" value="AhpC/TSA"/>
</dbReference>
<evidence type="ECO:0000256" key="5">
    <source>
        <dbReference type="SAM" id="SignalP"/>
    </source>
</evidence>
<dbReference type="Pfam" id="PF14289">
    <property type="entry name" value="DUF4369"/>
    <property type="match status" value="1"/>
</dbReference>
<dbReference type="SUPFAM" id="SSF52833">
    <property type="entry name" value="Thioredoxin-like"/>
    <property type="match status" value="1"/>
</dbReference>
<evidence type="ECO:0000313" key="8">
    <source>
        <dbReference type="Proteomes" id="UP000670527"/>
    </source>
</evidence>
<dbReference type="InterPro" id="IPR036249">
    <property type="entry name" value="Thioredoxin-like_sf"/>
</dbReference>
<dbReference type="Proteomes" id="UP000670527">
    <property type="component" value="Unassembled WGS sequence"/>
</dbReference>
<evidence type="ECO:0000313" key="7">
    <source>
        <dbReference type="EMBL" id="MBO3269774.1"/>
    </source>
</evidence>
<evidence type="ECO:0000256" key="1">
    <source>
        <dbReference type="ARBA" id="ARBA00004196"/>
    </source>
</evidence>
<feature type="domain" description="Thioredoxin" evidence="6">
    <location>
        <begin position="213"/>
        <end position="353"/>
    </location>
</feature>